<dbReference type="Proteomes" id="UP001500359">
    <property type="component" value="Unassembled WGS sequence"/>
</dbReference>
<reference evidence="3 4" key="1">
    <citation type="journal article" date="2019" name="Int. J. Syst. Evol. Microbiol.">
        <title>The Global Catalogue of Microorganisms (GCM) 10K type strain sequencing project: providing services to taxonomists for standard genome sequencing and annotation.</title>
        <authorList>
            <consortium name="The Broad Institute Genomics Platform"/>
            <consortium name="The Broad Institute Genome Sequencing Center for Infectious Disease"/>
            <person name="Wu L."/>
            <person name="Ma J."/>
        </authorList>
    </citation>
    <scope>NUCLEOTIDE SEQUENCE [LARGE SCALE GENOMIC DNA]</scope>
    <source>
        <strain evidence="3 4">JCM 15896</strain>
    </source>
</reference>
<dbReference type="SUPFAM" id="SSF48452">
    <property type="entry name" value="TPR-like"/>
    <property type="match status" value="1"/>
</dbReference>
<evidence type="ECO:0000256" key="1">
    <source>
        <dbReference type="PROSITE-ProRule" id="PRU00339"/>
    </source>
</evidence>
<dbReference type="PROSITE" id="PS50005">
    <property type="entry name" value="TPR"/>
    <property type="match status" value="5"/>
</dbReference>
<evidence type="ECO:0000256" key="2">
    <source>
        <dbReference type="SAM" id="SignalP"/>
    </source>
</evidence>
<sequence length="434" mass="48509">MNRIRVLGVILAWCMCIPAYAGVVGEKSFDLIFDPNHADTKTIELVIEGLEALNQHKYRQAKTHFRQAAELNEQDPIPMLGLAKVAMLEQQQGMAKRYLNQALTIAPQSPEVHASLGRFYALQSNYEEAQRHLSKAVDLHANSHSVFSDLGFLYLNHLREPEKARKTFTDALAVASENPQLHYGLALSYANLARFAEAEAELLIVTQLLPNDATAYQTLGRLYAQQHKFTASLATIERAIELNDAFVPLKMDRADVLAASGKLDHAIDQYKKIVKLTPDSALPLVRLGALYEAKQQQYDAIQAYQKAIALDPNQAIAYNALAWLYVDDPINRAQAIRLSKKAVALSHGEPAFIDTLAWLHRADGNLVEAERLLNTAIAKQQTPAAILYYHLGLVQHELRNTHSAIASLNKAVEIDRNFEYANNAQELLRSMRNQ</sequence>
<dbReference type="PANTHER" id="PTHR12558">
    <property type="entry name" value="CELL DIVISION CYCLE 16,23,27"/>
    <property type="match status" value="1"/>
</dbReference>
<dbReference type="EMBL" id="BAAAFD010000009">
    <property type="protein sequence ID" value="GAA0858785.1"/>
    <property type="molecule type" value="Genomic_DNA"/>
</dbReference>
<dbReference type="Gene3D" id="1.25.40.10">
    <property type="entry name" value="Tetratricopeptide repeat domain"/>
    <property type="match status" value="2"/>
</dbReference>
<feature type="repeat" description="TPR" evidence="1">
    <location>
        <begin position="247"/>
        <end position="280"/>
    </location>
</feature>
<dbReference type="PANTHER" id="PTHR12558:SF13">
    <property type="entry name" value="CELL DIVISION CYCLE PROTEIN 27 HOMOLOG"/>
    <property type="match status" value="1"/>
</dbReference>
<feature type="repeat" description="TPR" evidence="1">
    <location>
        <begin position="110"/>
        <end position="143"/>
    </location>
</feature>
<keyword evidence="2" id="KW-0732">Signal</keyword>
<dbReference type="Pfam" id="PF13432">
    <property type="entry name" value="TPR_16"/>
    <property type="match status" value="2"/>
</dbReference>
<dbReference type="Pfam" id="PF13431">
    <property type="entry name" value="TPR_17"/>
    <property type="match status" value="1"/>
</dbReference>
<feature type="repeat" description="TPR" evidence="1">
    <location>
        <begin position="213"/>
        <end position="246"/>
    </location>
</feature>
<gene>
    <name evidence="3" type="ORF">GCM10009114_29750</name>
</gene>
<dbReference type="SMART" id="SM00028">
    <property type="entry name" value="TPR"/>
    <property type="match status" value="10"/>
</dbReference>
<evidence type="ECO:0000313" key="3">
    <source>
        <dbReference type="EMBL" id="GAA0858785.1"/>
    </source>
</evidence>
<evidence type="ECO:0008006" key="5">
    <source>
        <dbReference type="Google" id="ProtNLM"/>
    </source>
</evidence>
<dbReference type="Pfam" id="PF13181">
    <property type="entry name" value="TPR_8"/>
    <property type="match status" value="1"/>
</dbReference>
<dbReference type="InterPro" id="IPR019734">
    <property type="entry name" value="TPR_rpt"/>
</dbReference>
<dbReference type="RefSeq" id="WP_343861357.1">
    <property type="nucleotide sequence ID" value="NZ_BAAAFD010000009.1"/>
</dbReference>
<dbReference type="SUPFAM" id="SSF81901">
    <property type="entry name" value="HCP-like"/>
    <property type="match status" value="1"/>
</dbReference>
<comment type="caution">
    <text evidence="3">The sequence shown here is derived from an EMBL/GenBank/DDBJ whole genome shotgun (WGS) entry which is preliminary data.</text>
</comment>
<keyword evidence="1" id="KW-0802">TPR repeat</keyword>
<accession>A0ABN1LPS0</accession>
<feature type="chain" id="PRO_5045704507" description="Tetratricopeptide repeat protein" evidence="2">
    <location>
        <begin position="22"/>
        <end position="434"/>
    </location>
</feature>
<keyword evidence="4" id="KW-1185">Reference proteome</keyword>
<feature type="repeat" description="TPR" evidence="1">
    <location>
        <begin position="281"/>
        <end position="314"/>
    </location>
</feature>
<feature type="signal peptide" evidence="2">
    <location>
        <begin position="1"/>
        <end position="21"/>
    </location>
</feature>
<protein>
    <recommendedName>
        <fullName evidence="5">Tetratricopeptide repeat protein</fullName>
    </recommendedName>
</protein>
<proteinExistence type="predicted"/>
<evidence type="ECO:0000313" key="4">
    <source>
        <dbReference type="Proteomes" id="UP001500359"/>
    </source>
</evidence>
<name>A0ABN1LPS0_9ALTE</name>
<dbReference type="Pfam" id="PF14559">
    <property type="entry name" value="TPR_19"/>
    <property type="match status" value="1"/>
</dbReference>
<organism evidence="3 4">
    <name type="scientific">Aliiglaciecola litoralis</name>
    <dbReference type="NCBI Taxonomy" id="582857"/>
    <lineage>
        <taxon>Bacteria</taxon>
        <taxon>Pseudomonadati</taxon>
        <taxon>Pseudomonadota</taxon>
        <taxon>Gammaproteobacteria</taxon>
        <taxon>Alteromonadales</taxon>
        <taxon>Alteromonadaceae</taxon>
        <taxon>Aliiglaciecola</taxon>
    </lineage>
</organism>
<feature type="repeat" description="TPR" evidence="1">
    <location>
        <begin position="385"/>
        <end position="418"/>
    </location>
</feature>
<dbReference type="InterPro" id="IPR011990">
    <property type="entry name" value="TPR-like_helical_dom_sf"/>
</dbReference>